<dbReference type="SUPFAM" id="SSF109709">
    <property type="entry name" value="KorB DNA-binding domain-like"/>
    <property type="match status" value="1"/>
</dbReference>
<dbReference type="AlphaFoldDB" id="W6MD22"/>
<comment type="similarity">
    <text evidence="1">Belongs to the ParB family.</text>
</comment>
<dbReference type="RefSeq" id="WP_053085448.1">
    <property type="nucleotide sequence ID" value="NZ_CBTJ020000113.1"/>
</dbReference>
<dbReference type="Gene3D" id="1.10.10.2830">
    <property type="match status" value="1"/>
</dbReference>
<evidence type="ECO:0000259" key="2">
    <source>
        <dbReference type="SMART" id="SM00470"/>
    </source>
</evidence>
<dbReference type="PANTHER" id="PTHR33375">
    <property type="entry name" value="CHROMOSOME-PARTITIONING PROTEIN PARB-RELATED"/>
    <property type="match status" value="1"/>
</dbReference>
<dbReference type="Pfam" id="PF18090">
    <property type="entry name" value="SoPB_HTH"/>
    <property type="match status" value="1"/>
</dbReference>
<reference evidence="3" key="1">
    <citation type="submission" date="2013-07" db="EMBL/GenBank/DDBJ databases">
        <authorList>
            <person name="McIlroy S."/>
        </authorList>
    </citation>
    <scope>NUCLEOTIDE SEQUENCE [LARGE SCALE GENOMIC DNA]</scope>
    <source>
        <strain evidence="3">Run_A_D11</strain>
    </source>
</reference>
<dbReference type="NCBIfam" id="TIGR00180">
    <property type="entry name" value="parB_part"/>
    <property type="match status" value="1"/>
</dbReference>
<evidence type="ECO:0000313" key="3">
    <source>
        <dbReference type="EMBL" id="CDI04560.1"/>
    </source>
</evidence>
<dbReference type="GO" id="GO:0003677">
    <property type="term" value="F:DNA binding"/>
    <property type="evidence" value="ECO:0007669"/>
    <property type="project" value="InterPro"/>
</dbReference>
<dbReference type="InterPro" id="IPR040873">
    <property type="entry name" value="SoPB_HTH"/>
</dbReference>
<reference evidence="3" key="2">
    <citation type="submission" date="2014-03" db="EMBL/GenBank/DDBJ databases">
        <title>Candidatus Competibacter-lineage genomes retrieved from metagenomes reveal functional metabolic diversity.</title>
        <authorList>
            <person name="McIlroy S.J."/>
            <person name="Albertsen M."/>
            <person name="Andresen E.K."/>
            <person name="Saunders A.M."/>
            <person name="Kristiansen R."/>
            <person name="Stokholm-Bjerregaard M."/>
            <person name="Nielsen K.L."/>
            <person name="Nielsen P.H."/>
        </authorList>
    </citation>
    <scope>NUCLEOTIDE SEQUENCE</scope>
    <source>
        <strain evidence="3">Run_A_D11</strain>
    </source>
</reference>
<dbReference type="InterPro" id="IPR004437">
    <property type="entry name" value="ParB/RepB/Spo0J"/>
</dbReference>
<protein>
    <submittedName>
        <fullName evidence="3">ParB-like partition protein</fullName>
    </submittedName>
</protein>
<dbReference type="SUPFAM" id="SSF110849">
    <property type="entry name" value="ParB/Sulfiredoxin"/>
    <property type="match status" value="1"/>
</dbReference>
<organism evidence="3 4">
    <name type="scientific">Candidatus Competibacter denitrificans Run_A_D11</name>
    <dbReference type="NCBI Taxonomy" id="1400863"/>
    <lineage>
        <taxon>Bacteria</taxon>
        <taxon>Pseudomonadati</taxon>
        <taxon>Pseudomonadota</taxon>
        <taxon>Gammaproteobacteria</taxon>
        <taxon>Candidatus Competibacteraceae</taxon>
        <taxon>Candidatus Competibacter</taxon>
    </lineage>
</organism>
<dbReference type="PANTHER" id="PTHR33375:SF1">
    <property type="entry name" value="CHROMOSOME-PARTITIONING PROTEIN PARB-RELATED"/>
    <property type="match status" value="1"/>
</dbReference>
<evidence type="ECO:0000256" key="1">
    <source>
        <dbReference type="ARBA" id="ARBA00006295"/>
    </source>
</evidence>
<comment type="caution">
    <text evidence="3">The sequence shown here is derived from an EMBL/GenBank/DDBJ whole genome shotgun (WGS) entry which is preliminary data.</text>
</comment>
<sequence>MAARNKVLFEDLAGELTTGPSETSDSVSARKRTIGYLQERENHLAQLANGEIIEKTLLWVEPERCRLWTRHNRRYDLLNEQRCADLIQGIKAQGRQEFPAIVRRVQGDPQHDFEVICGARRHWAIDWLRRNNYPQLMFLIEVRALTDEEAFRLSDCENREREDISDFERALDYRQALESYYRSQRDMAERLEVSEAWLSRYLDLAVLPDGIIQAYADITELKANHARELKPLLKDPQIRRRILARADELYARQQQALQAGQGLLTGQQILQLLKSAAKNRATKPKQTPLEYRAATGQKMLTAIRRPRGGLLIEVLPRSGANREEVLNAFGDVLQMLAE</sequence>
<dbReference type="GO" id="GO:0005694">
    <property type="term" value="C:chromosome"/>
    <property type="evidence" value="ECO:0007669"/>
    <property type="project" value="TreeGrafter"/>
</dbReference>
<proteinExistence type="inferred from homology"/>
<name>W6MD22_9GAMM</name>
<dbReference type="OrthoDB" id="9150072at2"/>
<accession>W6MD22</accession>
<dbReference type="InterPro" id="IPR050336">
    <property type="entry name" value="Chromosome_partition/occlusion"/>
</dbReference>
<gene>
    <name evidence="3" type="ORF">BN873_p10004</name>
</gene>
<dbReference type="InterPro" id="IPR003115">
    <property type="entry name" value="ParB_N"/>
</dbReference>
<dbReference type="GO" id="GO:0007059">
    <property type="term" value="P:chromosome segregation"/>
    <property type="evidence" value="ECO:0007669"/>
    <property type="project" value="TreeGrafter"/>
</dbReference>
<feature type="domain" description="ParB-like N-terminal" evidence="2">
    <location>
        <begin position="58"/>
        <end position="159"/>
    </location>
</feature>
<dbReference type="EMBL" id="CBTJ020000113">
    <property type="protein sequence ID" value="CDI04560.1"/>
    <property type="molecule type" value="Genomic_DNA"/>
</dbReference>
<dbReference type="SMART" id="SM00470">
    <property type="entry name" value="ParB"/>
    <property type="match status" value="1"/>
</dbReference>
<dbReference type="Proteomes" id="UP000035760">
    <property type="component" value="Unassembled WGS sequence"/>
</dbReference>
<evidence type="ECO:0000313" key="4">
    <source>
        <dbReference type="Proteomes" id="UP000035760"/>
    </source>
</evidence>
<dbReference type="InterPro" id="IPR036086">
    <property type="entry name" value="ParB/Sulfiredoxin_sf"/>
</dbReference>
<keyword evidence="4" id="KW-1185">Reference proteome</keyword>